<sequence length="715" mass="77993">MELPQDLNPGSTLAIFLTAEPDVDNISITRGRVRHAKDPLAVAAAWRARAEKDNLSIRELVIEAAARTSFVGTYKSVAEQINEFIQQRAADGFILVFVGGGPRTTGILLRLAANIPAEGAPITDIHVVDLYPAGSGRIWRTKQSGLLWMNSMAQDVTIFADDSVEMAGPVIPGPSLAEWVLGIGREQVKAAGLGEELEHFSGRSFASRRLQSLYLDWAFQEAVARLGKVTVHEALAIGLDDSQTVHLDNGLKIHADTVVLTQGHLDMVKSPESAALASIAATEGLAYVPPGFTADQDLSVLPSGKPVLVRGFGLAFIDAMVLLMEGRGGTFVTVDDQLEYIASGEEPELWVGSRRGVPYLPKIGYSVPLYTEAPLYFDDDSLSAFGFVLDYREHIFPLLTWNLQYAHYGQLLATDPSRATVPWGELSAALHRTLPPELGGSDHDISAFLESAIPDPADRFDFLKLDKPLTELHFTTQEELSDHIANYISDRIKRASDPRYSMDQAVFFTLLKIYFRVHELAETGHFTLNDLRENIDRSPHNLFSYIASGPPPIRLEQLLALNRAGLVHFLGPDIRIGIDDTHFTASSTATQGEIKAKALIDAYLASDSASAVDDTLLQNLLQAGEVTVESIDGSIWGKFLVDGIGRPIRHDGTTHPSRFLLGPLVSGGGSEAPFSRPGTNARGFQRADRLARKLLDLDEELDTDIQLATASRHPD</sequence>
<dbReference type="InterPro" id="IPR052189">
    <property type="entry name" value="L-asp_N-monooxygenase_NS-form"/>
</dbReference>
<dbReference type="InterPro" id="IPR036188">
    <property type="entry name" value="FAD/NAD-bd_sf"/>
</dbReference>
<organism evidence="2">
    <name type="scientific">Corynebacterium glutamicum (strain R)</name>
    <dbReference type="NCBI Taxonomy" id="340322"/>
    <lineage>
        <taxon>Bacteria</taxon>
        <taxon>Bacillati</taxon>
        <taxon>Actinomycetota</taxon>
        <taxon>Actinomycetes</taxon>
        <taxon>Mycobacteriales</taxon>
        <taxon>Corynebacteriaceae</taxon>
        <taxon>Corynebacterium</taxon>
    </lineage>
</organism>
<proteinExistence type="predicted"/>
<dbReference type="SUPFAM" id="SSF51905">
    <property type="entry name" value="FAD/NAD(P)-binding domain"/>
    <property type="match status" value="1"/>
</dbReference>
<evidence type="ECO:0000313" key="2">
    <source>
        <dbReference type="EMBL" id="BAF53028.1"/>
    </source>
</evidence>
<feature type="domain" description="FAD-dependent urate hydroxylase HpyO/Asp monooxygenase CreE-like FAD/NAD(P)-binding" evidence="1">
    <location>
        <begin position="96"/>
        <end position="264"/>
    </location>
</feature>
<gene>
    <name evidence="2" type="ordered locus">cgR_0067</name>
</gene>
<evidence type="ECO:0000259" key="1">
    <source>
        <dbReference type="Pfam" id="PF13454"/>
    </source>
</evidence>
<dbReference type="PANTHER" id="PTHR40254">
    <property type="entry name" value="BLR0577 PROTEIN"/>
    <property type="match status" value="1"/>
</dbReference>
<reference evidence="2" key="1">
    <citation type="journal article" date="2007" name="Microbiology">
        <title>Comparative analysis of the Corynebacterium glutamicum group and complete genome sequence of strain R.</title>
        <authorList>
            <person name="Yukawa H."/>
            <person name="Omumasaba C.A."/>
            <person name="Nonaka H."/>
            <person name="Kos P."/>
            <person name="Okai N."/>
            <person name="Suzuki N."/>
            <person name="Suda M."/>
            <person name="Tsuge Y."/>
            <person name="Watanabe J."/>
            <person name="Ikeda Y."/>
            <person name="Vertes A.A."/>
            <person name="Inui M."/>
        </authorList>
    </citation>
    <scope>NUCLEOTIDE SEQUENCE</scope>
    <source>
        <strain evidence="2">R</strain>
    </source>
</reference>
<dbReference type="GO" id="GO:0016705">
    <property type="term" value="F:oxidoreductase activity, acting on paired donors, with incorporation or reduction of molecular oxygen"/>
    <property type="evidence" value="ECO:0007669"/>
    <property type="project" value="InterPro"/>
</dbReference>
<dbReference type="InterPro" id="IPR036661">
    <property type="entry name" value="Luciferase-like_sf"/>
</dbReference>
<accession>A0AB72V6Q4</accession>
<dbReference type="EMBL" id="AP009044">
    <property type="protein sequence ID" value="BAF53028.1"/>
    <property type="molecule type" value="Genomic_DNA"/>
</dbReference>
<dbReference type="SUPFAM" id="SSF51679">
    <property type="entry name" value="Bacterial luciferase-like"/>
    <property type="match status" value="1"/>
</dbReference>
<dbReference type="RefSeq" id="WP_011896391.1">
    <property type="nucleotide sequence ID" value="NC_009342.1"/>
</dbReference>
<dbReference type="Proteomes" id="UP000006698">
    <property type="component" value="Chromosome"/>
</dbReference>
<dbReference type="InterPro" id="IPR038732">
    <property type="entry name" value="HpyO/CreE_NAD-binding"/>
</dbReference>
<dbReference type="Pfam" id="PF13454">
    <property type="entry name" value="NAD_binding_9"/>
    <property type="match status" value="1"/>
</dbReference>
<dbReference type="AlphaFoldDB" id="A0AB72V6Q4"/>
<dbReference type="Gene3D" id="3.20.20.30">
    <property type="entry name" value="Luciferase-like domain"/>
    <property type="match status" value="1"/>
</dbReference>
<protein>
    <recommendedName>
        <fullName evidence="1">FAD-dependent urate hydroxylase HpyO/Asp monooxygenase CreE-like FAD/NAD(P)-binding domain-containing protein</fullName>
    </recommendedName>
</protein>
<dbReference type="KEGG" id="cgt:cgR_0067"/>
<name>A0AB72V6Q4_CORGB</name>
<dbReference type="PANTHER" id="PTHR40254:SF1">
    <property type="entry name" value="BLR0577 PROTEIN"/>
    <property type="match status" value="1"/>
</dbReference>